<dbReference type="Gene3D" id="2.160.20.120">
    <property type="match status" value="1"/>
</dbReference>
<keyword evidence="4" id="KW-1185">Reference proteome</keyword>
<evidence type="ECO:0000313" key="3">
    <source>
        <dbReference type="EMBL" id="WQB70921.1"/>
    </source>
</evidence>
<feature type="compositionally biased region" description="Pro residues" evidence="1">
    <location>
        <begin position="1"/>
        <end position="20"/>
    </location>
</feature>
<evidence type="ECO:0000259" key="2">
    <source>
        <dbReference type="Pfam" id="PF13349"/>
    </source>
</evidence>
<reference evidence="3 4" key="1">
    <citation type="submission" date="2023-06" db="EMBL/GenBank/DDBJ databases">
        <title>Rock-solubilizing bacteria, Microbacterium invictum, promotes re-establishment of vegetation in rocky wasteland by accelerating rock bio-weathering and reshaping soil bacterial community.</title>
        <authorList>
            <person name="Liu C."/>
        </authorList>
    </citation>
    <scope>NUCLEOTIDE SEQUENCE [LARGE SCALE GENOMIC DNA]</scope>
    <source>
        <strain evidence="3 4">X-18</strain>
    </source>
</reference>
<feature type="domain" description="DUF4097" evidence="2">
    <location>
        <begin position="88"/>
        <end position="261"/>
    </location>
</feature>
<evidence type="ECO:0000313" key="4">
    <source>
        <dbReference type="Proteomes" id="UP001324533"/>
    </source>
</evidence>
<dbReference type="InterPro" id="IPR025164">
    <property type="entry name" value="Toastrack_DUF4097"/>
</dbReference>
<dbReference type="EMBL" id="CP139779">
    <property type="protein sequence ID" value="WQB70921.1"/>
    <property type="molecule type" value="Genomic_DNA"/>
</dbReference>
<name>A0ABZ0VE24_9MICO</name>
<dbReference type="Proteomes" id="UP001324533">
    <property type="component" value="Chromosome"/>
</dbReference>
<sequence length="297" mass="29612">MSTVSPPPPDAAQPVPPTAPGAPERPTGSAAPRSAAPRVVATVVGAFGALVILGSLGSAAVGTAAAAVSGGGSSDGGSTTVDTTGVTEIDTEVGAGSLRIEFADVDQATLDVTGAWGADQWTLEREEDTIRVSSPDRWWGGWMFGDRSEAVLTLPDALEGIDADLTTNAGDLRVVDGDFGELDLELGAGSIDITGSARSLDATVSAGQADLELSDVAEADVSVSAGDMDLVLTGSQPSGMTFDVSAGRVTATVPEGEYDITSEVSAGDFDSGIGSTPGARSTVEVSVTAGQVELRAG</sequence>
<dbReference type="Pfam" id="PF13349">
    <property type="entry name" value="DUF4097"/>
    <property type="match status" value="1"/>
</dbReference>
<feature type="region of interest" description="Disordered" evidence="1">
    <location>
        <begin position="1"/>
        <end position="34"/>
    </location>
</feature>
<evidence type="ECO:0000256" key="1">
    <source>
        <dbReference type="SAM" id="MobiDB-lite"/>
    </source>
</evidence>
<proteinExistence type="predicted"/>
<accession>A0ABZ0VE24</accession>
<gene>
    <name evidence="3" type="ORF">T9R20_02870</name>
</gene>
<protein>
    <submittedName>
        <fullName evidence="3">DUF4097 family beta strand repeat-containing protein</fullName>
    </submittedName>
</protein>
<dbReference type="RefSeq" id="WP_322411057.1">
    <property type="nucleotide sequence ID" value="NZ_CP139779.1"/>
</dbReference>
<organism evidence="3 4">
    <name type="scientific">Microbacterium invictum</name>
    <dbReference type="NCBI Taxonomy" id="515415"/>
    <lineage>
        <taxon>Bacteria</taxon>
        <taxon>Bacillati</taxon>
        <taxon>Actinomycetota</taxon>
        <taxon>Actinomycetes</taxon>
        <taxon>Micrococcales</taxon>
        <taxon>Microbacteriaceae</taxon>
        <taxon>Microbacterium</taxon>
    </lineage>
</organism>